<dbReference type="AlphaFoldDB" id="A0A6C0DQF4"/>
<evidence type="ECO:0000313" key="1">
    <source>
        <dbReference type="EMBL" id="QHT18584.1"/>
    </source>
</evidence>
<protein>
    <submittedName>
        <fullName evidence="1">Uncharacterized protein</fullName>
    </submittedName>
</protein>
<organism evidence="1">
    <name type="scientific">viral metagenome</name>
    <dbReference type="NCBI Taxonomy" id="1070528"/>
    <lineage>
        <taxon>unclassified sequences</taxon>
        <taxon>metagenomes</taxon>
        <taxon>organismal metagenomes</taxon>
    </lineage>
</organism>
<dbReference type="EMBL" id="MN739658">
    <property type="protein sequence ID" value="QHT18584.1"/>
    <property type="molecule type" value="Genomic_DNA"/>
</dbReference>
<reference evidence="1" key="1">
    <citation type="journal article" date="2020" name="Nature">
        <title>Giant virus diversity and host interactions through global metagenomics.</title>
        <authorList>
            <person name="Schulz F."/>
            <person name="Roux S."/>
            <person name="Paez-Espino D."/>
            <person name="Jungbluth S."/>
            <person name="Walsh D.A."/>
            <person name="Denef V.J."/>
            <person name="McMahon K.D."/>
            <person name="Konstantinidis K.T."/>
            <person name="Eloe-Fadrosh E.A."/>
            <person name="Kyrpides N.C."/>
            <person name="Woyke T."/>
        </authorList>
    </citation>
    <scope>NUCLEOTIDE SEQUENCE</scope>
    <source>
        <strain evidence="1">GVMAG-M-3300023174-47</strain>
    </source>
</reference>
<accession>A0A6C0DQF4</accession>
<sequence>MSAARYTNKIRTDSEARVRKVQYRYNNANNYNPLAAACDASPDFTVLLYTKGDCCSAPAATIVIILFLDGGNAYTNVYDEGYPPPTYLNILQDIFIPSNLAYNGGSASVVVSSPIYDSGTASDNFPNILQDILVLSTGVILDSGFLVTLLNPIYNGGSASIVYSVILDGGNSVPL</sequence>
<proteinExistence type="predicted"/>
<name>A0A6C0DQF4_9ZZZZ</name>